<reference evidence="1 2" key="1">
    <citation type="journal article" date="2016" name="Nat. Commun.">
        <title>Extremotolerant tardigrade genome and improved radiotolerance of human cultured cells by tardigrade-unique protein.</title>
        <authorList>
            <person name="Hashimoto T."/>
            <person name="Horikawa D.D."/>
            <person name="Saito Y."/>
            <person name="Kuwahara H."/>
            <person name="Kozuka-Hata H."/>
            <person name="Shin-I T."/>
            <person name="Minakuchi Y."/>
            <person name="Ohishi K."/>
            <person name="Motoyama A."/>
            <person name="Aizu T."/>
            <person name="Enomoto A."/>
            <person name="Kondo K."/>
            <person name="Tanaka S."/>
            <person name="Hara Y."/>
            <person name="Koshikawa S."/>
            <person name="Sagara H."/>
            <person name="Miura T."/>
            <person name="Yokobori S."/>
            <person name="Miyagawa K."/>
            <person name="Suzuki Y."/>
            <person name="Kubo T."/>
            <person name="Oyama M."/>
            <person name="Kohara Y."/>
            <person name="Fujiyama A."/>
            <person name="Arakawa K."/>
            <person name="Katayama T."/>
            <person name="Toyoda A."/>
            <person name="Kunieda T."/>
        </authorList>
    </citation>
    <scope>NUCLEOTIDE SEQUENCE [LARGE SCALE GENOMIC DNA]</scope>
    <source>
        <strain evidence="1 2">YOKOZUNA-1</strain>
    </source>
</reference>
<dbReference type="AlphaFoldDB" id="A0A1D1WAH5"/>
<gene>
    <name evidence="1" type="primary">RvY_19063-1</name>
    <name evidence="1" type="synonym">RvY_19063.1</name>
    <name evidence="1" type="ORF">RvY_19063</name>
</gene>
<sequence>MAHYKNATTLAERGSFLRPARSVLEDLLRPLLFCSPTRNLCKSLQSPFNVWYLDDATLGGDFELVRRDFQTIVEIGASLGLELNTSKCDFVVCGGTPTQQQVTRQKMKLLCPGVIFPDKETLTLLGAPVFPEAIPPVLEKKIQQAELMTTRLEEISAHQALFLLKNCLSLPKLLYIFRCSPTFSCLPSLQAFDETIRKCAGEIANIVMDDTVWRQSSIPVSRDGFGIRRVDELALPAFLASVHSAFDLVKQIYPQVDANETYLRGSAGQLGYAANKAEKLKRHKYRELDGRYLFCPVAFETFGPFRNEASSLIQQIGKRIAEATGEARSLSFLKQKLSIDIQRGNAACFRNLF</sequence>
<name>A0A1D1WAH5_RAMVA</name>
<protein>
    <recommendedName>
        <fullName evidence="3">Reverse transcriptase domain-containing protein</fullName>
    </recommendedName>
</protein>
<dbReference type="OrthoDB" id="2016582at2759"/>
<dbReference type="PANTHER" id="PTHR48462">
    <property type="entry name" value="PROTEIN, PUTATIVE-RELATED"/>
    <property type="match status" value="1"/>
</dbReference>
<evidence type="ECO:0000313" key="2">
    <source>
        <dbReference type="Proteomes" id="UP000186922"/>
    </source>
</evidence>
<dbReference type="PANTHER" id="PTHR48462:SF1">
    <property type="entry name" value="PROTEIN, PUTATIVE-RELATED"/>
    <property type="match status" value="1"/>
</dbReference>
<organism evidence="1 2">
    <name type="scientific">Ramazzottius varieornatus</name>
    <name type="common">Water bear</name>
    <name type="synonym">Tardigrade</name>
    <dbReference type="NCBI Taxonomy" id="947166"/>
    <lineage>
        <taxon>Eukaryota</taxon>
        <taxon>Metazoa</taxon>
        <taxon>Ecdysozoa</taxon>
        <taxon>Tardigrada</taxon>
        <taxon>Eutardigrada</taxon>
        <taxon>Parachela</taxon>
        <taxon>Hypsibioidea</taxon>
        <taxon>Ramazzottiidae</taxon>
        <taxon>Ramazzottius</taxon>
    </lineage>
</organism>
<evidence type="ECO:0000313" key="1">
    <source>
        <dbReference type="EMBL" id="GAV09548.1"/>
    </source>
</evidence>
<evidence type="ECO:0008006" key="3">
    <source>
        <dbReference type="Google" id="ProtNLM"/>
    </source>
</evidence>
<dbReference type="Proteomes" id="UP000186922">
    <property type="component" value="Unassembled WGS sequence"/>
</dbReference>
<keyword evidence="2" id="KW-1185">Reference proteome</keyword>
<accession>A0A1D1WAH5</accession>
<dbReference type="EMBL" id="BDGG01000023">
    <property type="protein sequence ID" value="GAV09548.1"/>
    <property type="molecule type" value="Genomic_DNA"/>
</dbReference>
<proteinExistence type="predicted"/>
<comment type="caution">
    <text evidence="1">The sequence shown here is derived from an EMBL/GenBank/DDBJ whole genome shotgun (WGS) entry which is preliminary data.</text>
</comment>